<evidence type="ECO:0000256" key="2">
    <source>
        <dbReference type="SAM" id="MobiDB-lite"/>
    </source>
</evidence>
<dbReference type="InterPro" id="IPR023393">
    <property type="entry name" value="START-like_dom_sf"/>
</dbReference>
<dbReference type="InterPro" id="IPR015310">
    <property type="entry name" value="AHSA1-like_N"/>
</dbReference>
<comment type="caution">
    <text evidence="4">The sequence shown here is derived from an EMBL/GenBank/DDBJ whole genome shotgun (WGS) entry which is preliminary data.</text>
</comment>
<accession>A0AAD5JRY1</accession>
<dbReference type="SMART" id="SM01000">
    <property type="entry name" value="Aha1_N"/>
    <property type="match status" value="1"/>
</dbReference>
<dbReference type="SUPFAM" id="SSF103111">
    <property type="entry name" value="Activator of Hsp90 ATPase, Aha1"/>
    <property type="match status" value="1"/>
</dbReference>
<organism evidence="4 5">
    <name type="scientific">Phascolomyces articulosus</name>
    <dbReference type="NCBI Taxonomy" id="60185"/>
    <lineage>
        <taxon>Eukaryota</taxon>
        <taxon>Fungi</taxon>
        <taxon>Fungi incertae sedis</taxon>
        <taxon>Mucoromycota</taxon>
        <taxon>Mucoromycotina</taxon>
        <taxon>Mucoromycetes</taxon>
        <taxon>Mucorales</taxon>
        <taxon>Lichtheimiaceae</taxon>
        <taxon>Phascolomyces</taxon>
    </lineage>
</organism>
<comment type="similarity">
    <text evidence="1">Belongs to the AHA1 family.</text>
</comment>
<dbReference type="SUPFAM" id="SSF55961">
    <property type="entry name" value="Bet v1-like"/>
    <property type="match status" value="1"/>
</dbReference>
<dbReference type="Gene3D" id="3.30.530.20">
    <property type="match status" value="1"/>
</dbReference>
<evidence type="ECO:0000256" key="1">
    <source>
        <dbReference type="ARBA" id="ARBA00006817"/>
    </source>
</evidence>
<dbReference type="GO" id="GO:0051087">
    <property type="term" value="F:protein-folding chaperone binding"/>
    <property type="evidence" value="ECO:0007669"/>
    <property type="project" value="InterPro"/>
</dbReference>
<dbReference type="PANTHER" id="PTHR13009:SF22">
    <property type="entry name" value="LD43819P"/>
    <property type="match status" value="1"/>
</dbReference>
<dbReference type="AlphaFoldDB" id="A0AAD5JRY1"/>
<dbReference type="GO" id="GO:0006457">
    <property type="term" value="P:protein folding"/>
    <property type="evidence" value="ECO:0007669"/>
    <property type="project" value="TreeGrafter"/>
</dbReference>
<dbReference type="Gene3D" id="3.15.10.20">
    <property type="entry name" value="Activator of Hsp90 ATPase Aha1, N-terminal domain"/>
    <property type="match status" value="1"/>
</dbReference>
<feature type="domain" description="Activator of Hsp90 ATPase AHSA1-like N-terminal" evidence="3">
    <location>
        <begin position="14"/>
        <end position="147"/>
    </location>
</feature>
<evidence type="ECO:0000259" key="3">
    <source>
        <dbReference type="SMART" id="SM01000"/>
    </source>
</evidence>
<dbReference type="GO" id="GO:0005829">
    <property type="term" value="C:cytosol"/>
    <property type="evidence" value="ECO:0007669"/>
    <property type="project" value="TreeGrafter"/>
</dbReference>
<feature type="region of interest" description="Disordered" evidence="2">
    <location>
        <begin position="180"/>
        <end position="201"/>
    </location>
</feature>
<gene>
    <name evidence="4" type="ORF">BDA99DRAFT_522337</name>
</gene>
<evidence type="ECO:0000313" key="4">
    <source>
        <dbReference type="EMBL" id="KAI9250976.1"/>
    </source>
</evidence>
<name>A0AAD5JRY1_9FUNG</name>
<dbReference type="CDD" id="cd08892">
    <property type="entry name" value="SRPBCC_Aha1"/>
    <property type="match status" value="1"/>
</dbReference>
<proteinExistence type="inferred from homology"/>
<dbReference type="PANTHER" id="PTHR13009">
    <property type="entry name" value="HEAT SHOCK PROTEIN 90 HSP90 CO-CHAPERONE AHA-1"/>
    <property type="match status" value="1"/>
</dbReference>
<dbReference type="Pfam" id="PF08327">
    <property type="entry name" value="AHSA1"/>
    <property type="match status" value="1"/>
</dbReference>
<dbReference type="Pfam" id="PF09229">
    <property type="entry name" value="Aha1_N"/>
    <property type="match status" value="1"/>
</dbReference>
<evidence type="ECO:0000313" key="5">
    <source>
        <dbReference type="Proteomes" id="UP001209540"/>
    </source>
</evidence>
<keyword evidence="5" id="KW-1185">Reference proteome</keyword>
<dbReference type="GO" id="GO:0001671">
    <property type="term" value="F:ATPase activator activity"/>
    <property type="evidence" value="ECO:0007669"/>
    <property type="project" value="InterPro"/>
</dbReference>
<dbReference type="InterPro" id="IPR013538">
    <property type="entry name" value="ASHA1/2-like_C"/>
</dbReference>
<reference evidence="4" key="2">
    <citation type="submission" date="2023-02" db="EMBL/GenBank/DDBJ databases">
        <authorList>
            <consortium name="DOE Joint Genome Institute"/>
            <person name="Mondo S.J."/>
            <person name="Chang Y."/>
            <person name="Wang Y."/>
            <person name="Ahrendt S."/>
            <person name="Andreopoulos W."/>
            <person name="Barry K."/>
            <person name="Beard J."/>
            <person name="Benny G.L."/>
            <person name="Blankenship S."/>
            <person name="Bonito G."/>
            <person name="Cuomo C."/>
            <person name="Desiro A."/>
            <person name="Gervers K.A."/>
            <person name="Hundley H."/>
            <person name="Kuo A."/>
            <person name="LaButti K."/>
            <person name="Lang B.F."/>
            <person name="Lipzen A."/>
            <person name="O'Donnell K."/>
            <person name="Pangilinan J."/>
            <person name="Reynolds N."/>
            <person name="Sandor L."/>
            <person name="Smith M.W."/>
            <person name="Tsang A."/>
            <person name="Grigoriev I.V."/>
            <person name="Stajich J.E."/>
            <person name="Spatafora J.W."/>
        </authorList>
    </citation>
    <scope>NUCLEOTIDE SEQUENCE</scope>
    <source>
        <strain evidence="4">RSA 2281</strain>
    </source>
</reference>
<dbReference type="Proteomes" id="UP001209540">
    <property type="component" value="Unassembled WGS sequence"/>
</dbReference>
<dbReference type="EMBL" id="JAIXMP010000031">
    <property type="protein sequence ID" value="KAI9250976.1"/>
    <property type="molecule type" value="Genomic_DNA"/>
</dbReference>
<sequence>MSNWKNVNNCHWVSKNCLNWAQTYFTEQLVGLEAEKNGSKVKIIKMDELTGDCELNNRKSKIITIYDLQIKLQWEGTTADGTEATGKILVPEVAHDTDADDYVFEISVNDDNNEKQPIREVIRKALTPLLIKKFEAFSEDLIKHHGSDVHIEKDKLGSADTSVRAPETITKTSITTATTTKTTTATTTSSSSSSSKKSASKVNTTTLNDVVEFQTSAHELYETLLDPQRVSIWTRGPAKISKEKGAKFELFNGNVRGELLETEQDKKIVQTWRLQSWPEGHYSTVTMTLEQESDCVQLHVKQTGVPIGEEDLTQRNWTGYYWRSIKQAFGYGAVF</sequence>
<dbReference type="InterPro" id="IPR036338">
    <property type="entry name" value="Aha1"/>
</dbReference>
<reference evidence="4" key="1">
    <citation type="journal article" date="2022" name="IScience">
        <title>Evolution of zygomycete secretomes and the origins of terrestrial fungal ecologies.</title>
        <authorList>
            <person name="Chang Y."/>
            <person name="Wang Y."/>
            <person name="Mondo S."/>
            <person name="Ahrendt S."/>
            <person name="Andreopoulos W."/>
            <person name="Barry K."/>
            <person name="Beard J."/>
            <person name="Benny G.L."/>
            <person name="Blankenship S."/>
            <person name="Bonito G."/>
            <person name="Cuomo C."/>
            <person name="Desiro A."/>
            <person name="Gervers K.A."/>
            <person name="Hundley H."/>
            <person name="Kuo A."/>
            <person name="LaButti K."/>
            <person name="Lang B.F."/>
            <person name="Lipzen A."/>
            <person name="O'Donnell K."/>
            <person name="Pangilinan J."/>
            <person name="Reynolds N."/>
            <person name="Sandor L."/>
            <person name="Smith M.E."/>
            <person name="Tsang A."/>
            <person name="Grigoriev I.V."/>
            <person name="Stajich J.E."/>
            <person name="Spatafora J.W."/>
        </authorList>
    </citation>
    <scope>NUCLEOTIDE SEQUENCE</scope>
    <source>
        <strain evidence="4">RSA 2281</strain>
    </source>
</reference>
<protein>
    <submittedName>
        <fullName evidence="4">Activator of Hsp90 ATPase</fullName>
    </submittedName>
</protein>